<reference evidence="2" key="1">
    <citation type="journal article" date="2020" name="bioRxiv">
        <title>A rank-normalized archaeal taxonomy based on genome phylogeny resolves widespread incomplete and uneven classifications.</title>
        <authorList>
            <person name="Rinke C."/>
            <person name="Chuvochina M."/>
            <person name="Mussig A.J."/>
            <person name="Chaumeil P.-A."/>
            <person name="Waite D.W."/>
            <person name="Whitman W.B."/>
            <person name="Parks D.H."/>
            <person name="Hugenholtz P."/>
        </authorList>
    </citation>
    <scope>NUCLEOTIDE SEQUENCE</scope>
    <source>
        <strain evidence="2">UBA12518</strain>
    </source>
</reference>
<organism evidence="2 3">
    <name type="scientific">Methermicoccus shengliensis</name>
    <dbReference type="NCBI Taxonomy" id="660064"/>
    <lineage>
        <taxon>Archaea</taxon>
        <taxon>Methanobacteriati</taxon>
        <taxon>Methanobacteriota</taxon>
        <taxon>Stenosarchaea group</taxon>
        <taxon>Methanomicrobia</taxon>
        <taxon>Methanosarcinales</taxon>
        <taxon>Methermicoccaceae</taxon>
        <taxon>Methermicoccus</taxon>
    </lineage>
</organism>
<dbReference type="AlphaFoldDB" id="A0A832RW73"/>
<gene>
    <name evidence="2" type="ORF">HA299_03010</name>
</gene>
<dbReference type="Pfam" id="PF00961">
    <property type="entry name" value="LAGLIDADG_1"/>
    <property type="match status" value="1"/>
</dbReference>
<evidence type="ECO:0000259" key="1">
    <source>
        <dbReference type="Pfam" id="PF00961"/>
    </source>
</evidence>
<dbReference type="Proteomes" id="UP000600363">
    <property type="component" value="Unassembled WGS sequence"/>
</dbReference>
<accession>A0A832RW73</accession>
<feature type="domain" description="Homing endonuclease LAGLIDADG" evidence="1">
    <location>
        <begin position="12"/>
        <end position="84"/>
    </location>
</feature>
<dbReference type="InterPro" id="IPR004860">
    <property type="entry name" value="LAGLIDADG_dom"/>
</dbReference>
<dbReference type="GO" id="GO:0004519">
    <property type="term" value="F:endonuclease activity"/>
    <property type="evidence" value="ECO:0007669"/>
    <property type="project" value="InterPro"/>
</dbReference>
<dbReference type="SUPFAM" id="SSF55608">
    <property type="entry name" value="Homing endonucleases"/>
    <property type="match status" value="1"/>
</dbReference>
<dbReference type="InterPro" id="IPR051289">
    <property type="entry name" value="LAGLIDADG_Endonuclease"/>
</dbReference>
<evidence type="ECO:0000313" key="3">
    <source>
        <dbReference type="Proteomes" id="UP000600363"/>
    </source>
</evidence>
<sequence length="171" mass="19330">MSGRDDFWWWFVGLVDGEGSFWIRVGKRKNRKSPSIEMGFSVQMSIKELPCLEYIQKELGFGRIYKDPKLPTAKFIVERKEDVNYPALTDGASWGVCRSLPALSPQAGSRSHYPLSFWTHGILSHTSPYGLSSLTAVTRSLYFLSSEYLNLTTHLPLRIPSLAEGVLQATR</sequence>
<dbReference type="EMBL" id="DUIH01000011">
    <property type="protein sequence ID" value="HIH69579.1"/>
    <property type="molecule type" value="Genomic_DNA"/>
</dbReference>
<comment type="caution">
    <text evidence="2">The sequence shown here is derived from an EMBL/GenBank/DDBJ whole genome shotgun (WGS) entry which is preliminary data.</text>
</comment>
<dbReference type="InterPro" id="IPR027434">
    <property type="entry name" value="Homing_endonucl"/>
</dbReference>
<dbReference type="Gene3D" id="3.10.28.10">
    <property type="entry name" value="Homing endonucleases"/>
    <property type="match status" value="1"/>
</dbReference>
<dbReference type="PANTHER" id="PTHR36181">
    <property type="entry name" value="INTRON-ENCODED ENDONUCLEASE AI3-RELATED"/>
    <property type="match status" value="1"/>
</dbReference>
<proteinExistence type="predicted"/>
<dbReference type="RefSeq" id="WP_157203146.1">
    <property type="nucleotide sequence ID" value="NZ_DUIH01000011.1"/>
</dbReference>
<evidence type="ECO:0000313" key="2">
    <source>
        <dbReference type="EMBL" id="HIH69579.1"/>
    </source>
</evidence>
<name>A0A832RW73_9EURY</name>
<dbReference type="PANTHER" id="PTHR36181:SF4">
    <property type="entry name" value="LAGLIDADG ENDONUCLEASE"/>
    <property type="match status" value="1"/>
</dbReference>
<protein>
    <recommendedName>
        <fullName evidence="1">Homing endonuclease LAGLIDADG domain-containing protein</fullName>
    </recommendedName>
</protein>